<dbReference type="InterPro" id="IPR052907">
    <property type="entry name" value="Beta-lactamase/esterase"/>
</dbReference>
<organism evidence="2 3">
    <name type="scientific">Trichoderma harzianum</name>
    <name type="common">Hypocrea lixii</name>
    <dbReference type="NCBI Taxonomy" id="5544"/>
    <lineage>
        <taxon>Eukaryota</taxon>
        <taxon>Fungi</taxon>
        <taxon>Dikarya</taxon>
        <taxon>Ascomycota</taxon>
        <taxon>Pezizomycotina</taxon>
        <taxon>Sordariomycetes</taxon>
        <taxon>Hypocreomycetidae</taxon>
        <taxon>Hypocreales</taxon>
        <taxon>Hypocreaceae</taxon>
        <taxon>Trichoderma</taxon>
    </lineage>
</organism>
<name>A0A0F9XIF3_TRIHA</name>
<dbReference type="PANTHER" id="PTHR43319:SF3">
    <property type="entry name" value="BETA-LACTAMASE-RELATED DOMAIN-CONTAINING PROTEIN"/>
    <property type="match status" value="1"/>
</dbReference>
<dbReference type="InterPro" id="IPR012338">
    <property type="entry name" value="Beta-lactam/transpept-like"/>
</dbReference>
<evidence type="ECO:0000313" key="2">
    <source>
        <dbReference type="EMBL" id="KKP00263.1"/>
    </source>
</evidence>
<sequence>MAQIQGHLDPRFDELRTLFQKNLDSKVEVGASISLNIDGKDVVDIWGGFADEERTQPWESDTIVGVWSTTKGLASLALLMLIDRGLVDADAKVAKYWPEFAANGKQDIEIRHILSHTSGLSAWEEQVTIDDVCDQDGAAAKLAAQAPLWEPGTASAYHIVTFGVLIAEVVKRVTGKPLKQFVAEEITGPLKADFQIGLLDKDIPRVSNNIPHKGTPPPRPAPEVGSVAFKTFTNPALDANMLKSETIRKADLSSFNGFTNARAMNRIFSVLALGGEVNGVRLLSQKTIELIFREQSNGPDLAAGMDMRWGIGYALGGSGLVDFMPSGRVGVWGGWGGSLFVFDADRKLTFTYAMNQMSHQIMADGREGDYLRAVYKALGVEV</sequence>
<dbReference type="InterPro" id="IPR001466">
    <property type="entry name" value="Beta-lactam-related"/>
</dbReference>
<dbReference type="Pfam" id="PF00144">
    <property type="entry name" value="Beta-lactamase"/>
    <property type="match status" value="1"/>
</dbReference>
<dbReference type="Proteomes" id="UP000034112">
    <property type="component" value="Unassembled WGS sequence"/>
</dbReference>
<dbReference type="AlphaFoldDB" id="A0A0F9XIF3"/>
<dbReference type="SUPFAM" id="SSF56601">
    <property type="entry name" value="beta-lactamase/transpeptidase-like"/>
    <property type="match status" value="1"/>
</dbReference>
<dbReference type="OrthoDB" id="5946976at2759"/>
<dbReference type="EMBL" id="JOKZ01000264">
    <property type="protein sequence ID" value="KKP00263.1"/>
    <property type="molecule type" value="Genomic_DNA"/>
</dbReference>
<evidence type="ECO:0000259" key="1">
    <source>
        <dbReference type="Pfam" id="PF00144"/>
    </source>
</evidence>
<proteinExistence type="predicted"/>
<protein>
    <submittedName>
        <fullName evidence="2">Beta-lactamase</fullName>
    </submittedName>
</protein>
<dbReference type="PANTHER" id="PTHR43319">
    <property type="entry name" value="BETA-LACTAMASE-RELATED"/>
    <property type="match status" value="1"/>
</dbReference>
<accession>A0A0F9XIF3</accession>
<feature type="domain" description="Beta-lactamase-related" evidence="1">
    <location>
        <begin position="16"/>
        <end position="358"/>
    </location>
</feature>
<comment type="caution">
    <text evidence="2">The sequence shown here is derived from an EMBL/GenBank/DDBJ whole genome shotgun (WGS) entry which is preliminary data.</text>
</comment>
<gene>
    <name evidence="2" type="ORF">THAR02_07616</name>
</gene>
<dbReference type="OMA" id="TNKPEWR"/>
<evidence type="ECO:0000313" key="3">
    <source>
        <dbReference type="Proteomes" id="UP000034112"/>
    </source>
</evidence>
<dbReference type="Gene3D" id="3.40.710.10">
    <property type="entry name" value="DD-peptidase/beta-lactamase superfamily"/>
    <property type="match status" value="1"/>
</dbReference>
<reference evidence="3" key="1">
    <citation type="journal article" date="2015" name="Genome Announc.">
        <title>Draft whole-genome sequence of the biocontrol agent Trichoderma harzianum T6776.</title>
        <authorList>
            <person name="Baroncelli R."/>
            <person name="Piaggeschi G."/>
            <person name="Fiorini L."/>
            <person name="Bertolini E."/>
            <person name="Zapparata A."/>
            <person name="Pe M.E."/>
            <person name="Sarrocco S."/>
            <person name="Vannacci G."/>
        </authorList>
    </citation>
    <scope>NUCLEOTIDE SEQUENCE [LARGE SCALE GENOMIC DNA]</scope>
    <source>
        <strain evidence="3">T6776</strain>
    </source>
</reference>